<dbReference type="NCBIfam" id="TIGR02352">
    <property type="entry name" value="thiamin_ThiO"/>
    <property type="match status" value="1"/>
</dbReference>
<dbReference type="EC" id="1.4.3.19" evidence="5"/>
<keyword evidence="2" id="KW-0784">Thiamine biosynthesis</keyword>
<keyword evidence="6" id="KW-1133">Transmembrane helix</keyword>
<evidence type="ECO:0000256" key="3">
    <source>
        <dbReference type="ARBA" id="ARBA00023002"/>
    </source>
</evidence>
<dbReference type="InterPro" id="IPR006076">
    <property type="entry name" value="FAD-dep_OxRdtase"/>
</dbReference>
<feature type="transmembrane region" description="Helical" evidence="6">
    <location>
        <begin position="9"/>
        <end position="30"/>
    </location>
</feature>
<protein>
    <recommendedName>
        <fullName evidence="5">glycine oxidase</fullName>
        <ecNumber evidence="5">1.4.3.19</ecNumber>
    </recommendedName>
</protein>
<dbReference type="GO" id="GO:0050660">
    <property type="term" value="F:flavin adenine dinucleotide binding"/>
    <property type="evidence" value="ECO:0007669"/>
    <property type="project" value="InterPro"/>
</dbReference>
<organism evidence="8 9">
    <name type="scientific">Microbacterium allomyrinae</name>
    <dbReference type="NCBI Taxonomy" id="2830666"/>
    <lineage>
        <taxon>Bacteria</taxon>
        <taxon>Bacillati</taxon>
        <taxon>Actinomycetota</taxon>
        <taxon>Actinomycetes</taxon>
        <taxon>Micrococcales</taxon>
        <taxon>Microbacteriaceae</taxon>
        <taxon>Microbacterium</taxon>
    </lineage>
</organism>
<evidence type="ECO:0000256" key="5">
    <source>
        <dbReference type="ARBA" id="ARBA00050018"/>
    </source>
</evidence>
<dbReference type="GO" id="GO:0043799">
    <property type="term" value="F:glycine oxidase activity"/>
    <property type="evidence" value="ECO:0007669"/>
    <property type="project" value="UniProtKB-EC"/>
</dbReference>
<dbReference type="PANTHER" id="PTHR13847">
    <property type="entry name" value="SARCOSINE DEHYDROGENASE-RELATED"/>
    <property type="match status" value="1"/>
</dbReference>
<evidence type="ECO:0000313" key="8">
    <source>
        <dbReference type="EMBL" id="MCC2032827.1"/>
    </source>
</evidence>
<dbReference type="AlphaFoldDB" id="A0A9X1LVB5"/>
<accession>A0A9X1LVB5</accession>
<dbReference type="PANTHER" id="PTHR13847:SF289">
    <property type="entry name" value="GLYCINE OXIDASE"/>
    <property type="match status" value="1"/>
</dbReference>
<dbReference type="Pfam" id="PF01266">
    <property type="entry name" value="DAO"/>
    <property type="match status" value="1"/>
</dbReference>
<evidence type="ECO:0000256" key="2">
    <source>
        <dbReference type="ARBA" id="ARBA00022977"/>
    </source>
</evidence>
<dbReference type="GO" id="GO:0005737">
    <property type="term" value="C:cytoplasm"/>
    <property type="evidence" value="ECO:0007669"/>
    <property type="project" value="TreeGrafter"/>
</dbReference>
<dbReference type="SUPFAM" id="SSF54373">
    <property type="entry name" value="FAD-linked reductases, C-terminal domain"/>
    <property type="match status" value="1"/>
</dbReference>
<evidence type="ECO:0000256" key="6">
    <source>
        <dbReference type="SAM" id="Phobius"/>
    </source>
</evidence>
<dbReference type="InterPro" id="IPR012727">
    <property type="entry name" value="Gly_oxidase_ThiO"/>
</dbReference>
<dbReference type="InterPro" id="IPR036188">
    <property type="entry name" value="FAD/NAD-bd_sf"/>
</dbReference>
<dbReference type="RefSeq" id="WP_229384779.1">
    <property type="nucleotide sequence ID" value="NZ_JAGTTN010000003.1"/>
</dbReference>
<keyword evidence="6" id="KW-0812">Transmembrane</keyword>
<gene>
    <name evidence="8" type="primary">thiO</name>
    <name evidence="8" type="ORF">KEC57_11625</name>
</gene>
<comment type="caution">
    <text evidence="8">The sequence shown here is derived from an EMBL/GenBank/DDBJ whole genome shotgun (WGS) entry which is preliminary data.</text>
</comment>
<keyword evidence="9" id="KW-1185">Reference proteome</keyword>
<keyword evidence="3 8" id="KW-0560">Oxidoreductase</keyword>
<dbReference type="Proteomes" id="UP001139354">
    <property type="component" value="Unassembled WGS sequence"/>
</dbReference>
<proteinExistence type="predicted"/>
<sequence>MESARSPRALADVVVVGGGIIGLSIAWTVVRSGRSVRLIDPAPAQGATFAAAGMLAPVSEYQRQEEDLLPLMLASAARYPDFLRELSPHDEATGYVRNETLWVGVDQGDRQMLADMYAGHRRAALAIEPMTTREARAREPLLGPRVTSAYRVRGDHQVDPRILAARLLDELEGAGRRAGDVAVIRERAVALLRGDPSNTDSGVVGVVLADGTTITAGEVVLANGLGAKVIEGFSEPLDLPVRPVFGDILRLRVPDRLRPLLRTTVRGAVHGESVYLVPRADGTLVIGATQREDGGDGVSAGGVHSLLRDAQQVLPAVGELHLIEATARARPATPDNAPLLGRVRRGDGGTLAGLVVATGFFRHGVLLAPIAADICLGLIEGRSDERWDAFRPDRFTRKHVADRAAERTHR</sequence>
<keyword evidence="6" id="KW-0472">Membrane</keyword>
<dbReference type="EMBL" id="JAGTTN010000003">
    <property type="protein sequence ID" value="MCC2032827.1"/>
    <property type="molecule type" value="Genomic_DNA"/>
</dbReference>
<comment type="pathway">
    <text evidence="1">Cofactor biosynthesis; thiamine diphosphate biosynthesis.</text>
</comment>
<dbReference type="GO" id="GO:0009228">
    <property type="term" value="P:thiamine biosynthetic process"/>
    <property type="evidence" value="ECO:0007669"/>
    <property type="project" value="UniProtKB-KW"/>
</dbReference>
<evidence type="ECO:0000259" key="7">
    <source>
        <dbReference type="Pfam" id="PF01266"/>
    </source>
</evidence>
<dbReference type="SUPFAM" id="SSF51905">
    <property type="entry name" value="FAD/NAD(P)-binding domain"/>
    <property type="match status" value="1"/>
</dbReference>
<comment type="catalytic activity">
    <reaction evidence="4">
        <text>glycine + O2 + H2O = glyoxylate + H2O2 + NH4(+)</text>
        <dbReference type="Rhea" id="RHEA:11532"/>
        <dbReference type="ChEBI" id="CHEBI:15377"/>
        <dbReference type="ChEBI" id="CHEBI:15379"/>
        <dbReference type="ChEBI" id="CHEBI:16240"/>
        <dbReference type="ChEBI" id="CHEBI:28938"/>
        <dbReference type="ChEBI" id="CHEBI:36655"/>
        <dbReference type="ChEBI" id="CHEBI:57305"/>
        <dbReference type="EC" id="1.4.3.19"/>
    </reaction>
</comment>
<evidence type="ECO:0000256" key="1">
    <source>
        <dbReference type="ARBA" id="ARBA00004948"/>
    </source>
</evidence>
<evidence type="ECO:0000313" key="9">
    <source>
        <dbReference type="Proteomes" id="UP001139354"/>
    </source>
</evidence>
<feature type="domain" description="FAD dependent oxidoreductase" evidence="7">
    <location>
        <begin position="12"/>
        <end position="374"/>
    </location>
</feature>
<reference evidence="8" key="1">
    <citation type="submission" date="2021-04" db="EMBL/GenBank/DDBJ databases">
        <title>Microbacterium tenobrionis sp. nov. and Microbacterium allomyrinae sp. nov., isolated from larvae of Tenobrio molitor and Allomyrina dichotoma, respectively.</title>
        <authorList>
            <person name="Lee S.D."/>
        </authorList>
    </citation>
    <scope>NUCLEOTIDE SEQUENCE</scope>
    <source>
        <strain evidence="8">BWT-G7</strain>
    </source>
</reference>
<evidence type="ECO:0000256" key="4">
    <source>
        <dbReference type="ARBA" id="ARBA00049872"/>
    </source>
</evidence>
<dbReference type="Gene3D" id="3.50.50.60">
    <property type="entry name" value="FAD/NAD(P)-binding domain"/>
    <property type="match status" value="1"/>
</dbReference>
<dbReference type="Gene3D" id="3.30.9.10">
    <property type="entry name" value="D-Amino Acid Oxidase, subunit A, domain 2"/>
    <property type="match status" value="1"/>
</dbReference>
<name>A0A9X1LVB5_9MICO</name>